<dbReference type="KEGG" id="lpan:LPMP_210600"/>
<dbReference type="AlphaFoldDB" id="A0A088RQP1"/>
<reference evidence="2 3" key="1">
    <citation type="journal article" date="2015" name="Sci. Rep.">
        <title>The genome of Leishmania panamensis: insights into genomics of the L. (Viannia) subgenus.</title>
        <authorList>
            <person name="Llanes A."/>
            <person name="Restrepo C.M."/>
            <person name="Vecchio G.D."/>
            <person name="Anguizola F.J."/>
            <person name="Lleonart R."/>
        </authorList>
    </citation>
    <scope>NUCLEOTIDE SEQUENCE [LARGE SCALE GENOMIC DNA]</scope>
    <source>
        <strain evidence="2 3">MHOM/PA/94/PSC-1</strain>
    </source>
</reference>
<dbReference type="GeneID" id="22574882"/>
<feature type="region of interest" description="Disordered" evidence="1">
    <location>
        <begin position="261"/>
        <end position="324"/>
    </location>
</feature>
<proteinExistence type="predicted"/>
<feature type="compositionally biased region" description="Polar residues" evidence="1">
    <location>
        <begin position="313"/>
        <end position="324"/>
    </location>
</feature>
<gene>
    <name evidence="2" type="ORF">LPMP_210600</name>
</gene>
<keyword evidence="3" id="KW-1185">Reference proteome</keyword>
<feature type="region of interest" description="Disordered" evidence="1">
    <location>
        <begin position="388"/>
        <end position="410"/>
    </location>
</feature>
<name>A0A088RQP1_LEIPA</name>
<dbReference type="Proteomes" id="UP000063063">
    <property type="component" value="Chromosome 21"/>
</dbReference>
<evidence type="ECO:0000313" key="2">
    <source>
        <dbReference type="EMBL" id="AIN98140.1"/>
    </source>
</evidence>
<dbReference type="RefSeq" id="XP_010698847.1">
    <property type="nucleotide sequence ID" value="XM_010700545.1"/>
</dbReference>
<accession>A0A088RQP1</accession>
<dbReference type="eggNOG" id="ENOG502S5WI">
    <property type="taxonomic scope" value="Eukaryota"/>
</dbReference>
<protein>
    <submittedName>
        <fullName evidence="2">Uncharacterized protein</fullName>
    </submittedName>
</protein>
<organism evidence="2 3">
    <name type="scientific">Leishmania panamensis</name>
    <dbReference type="NCBI Taxonomy" id="5679"/>
    <lineage>
        <taxon>Eukaryota</taxon>
        <taxon>Discoba</taxon>
        <taxon>Euglenozoa</taxon>
        <taxon>Kinetoplastea</taxon>
        <taxon>Metakinetoplastina</taxon>
        <taxon>Trypanosomatida</taxon>
        <taxon>Trypanosomatidae</taxon>
        <taxon>Leishmaniinae</taxon>
        <taxon>Leishmania</taxon>
        <taxon>Leishmania guyanensis species complex</taxon>
    </lineage>
</organism>
<dbReference type="OrthoDB" id="246027at2759"/>
<dbReference type="VEuPathDB" id="TriTrypDB:LPAL13_210010700"/>
<feature type="compositionally biased region" description="Low complexity" evidence="1">
    <location>
        <begin position="270"/>
        <end position="298"/>
    </location>
</feature>
<evidence type="ECO:0000313" key="3">
    <source>
        <dbReference type="Proteomes" id="UP000063063"/>
    </source>
</evidence>
<feature type="compositionally biased region" description="Basic residues" evidence="1">
    <location>
        <begin position="389"/>
        <end position="405"/>
    </location>
</feature>
<evidence type="ECO:0000256" key="1">
    <source>
        <dbReference type="SAM" id="MobiDB-lite"/>
    </source>
</evidence>
<dbReference type="VEuPathDB" id="TriTrypDB:LPMP_210600"/>
<sequence length="441" mass="48068">MHSSAYRLGRAACHAAAKPNSAALVTAASSAAGKQAMEELGVYLRAMKTAQRRWAREIVTHETNVRRLMMVEEQCRERLKQQVLKGTREHLKYLTNTDLMAAAQLVSPPSVDVFLAYGILPEQVSGFTVYVMGCLAADPNRLNVPLPILIADLSSTWAIVPPRKKEAYSELANIFRPHLPPRAADIEDKAARAAEVSTAVATRKLGPKLKATRKDAASVDADVRVRTPVPPLRHGRGFLAKSSAAATDKALVPRVVCSSSKRLQAQRRMTTTSTSAPASSSLSLSSPAAAATQLSTLPRGAKREESASKTAACRNNRSGSSAISCSQFQPMASLPQLRRQPALRPVDKAATAALAEELQLPDTERAAFCRFAETSLHEMVLALSALPVPHKRNHRSGSSKAKRSAKTQPRGVQLLMKEWLPIAAEEWVRKTRRQKSFYMRD</sequence>
<dbReference type="EMBL" id="CP009390">
    <property type="protein sequence ID" value="AIN98140.1"/>
    <property type="molecule type" value="Genomic_DNA"/>
</dbReference>